<dbReference type="Proteomes" id="UP001190700">
    <property type="component" value="Unassembled WGS sequence"/>
</dbReference>
<evidence type="ECO:0000256" key="2">
    <source>
        <dbReference type="SAM" id="Phobius"/>
    </source>
</evidence>
<feature type="compositionally biased region" description="Basic and acidic residues" evidence="1">
    <location>
        <begin position="486"/>
        <end position="506"/>
    </location>
</feature>
<dbReference type="AlphaFoldDB" id="A0AAE0BBM2"/>
<feature type="region of interest" description="Disordered" evidence="1">
    <location>
        <begin position="467"/>
        <end position="519"/>
    </location>
</feature>
<proteinExistence type="predicted"/>
<feature type="compositionally biased region" description="Pro residues" evidence="1">
    <location>
        <begin position="143"/>
        <end position="187"/>
    </location>
</feature>
<reference evidence="3 4" key="1">
    <citation type="journal article" date="2015" name="Genome Biol. Evol.">
        <title>Comparative Genomics of a Bacterivorous Green Alga Reveals Evolutionary Causalities and Consequences of Phago-Mixotrophic Mode of Nutrition.</title>
        <authorList>
            <person name="Burns J.A."/>
            <person name="Paasch A."/>
            <person name="Narechania A."/>
            <person name="Kim E."/>
        </authorList>
    </citation>
    <scope>NUCLEOTIDE SEQUENCE [LARGE SCALE GENOMIC DNA]</scope>
    <source>
        <strain evidence="3 4">PLY_AMNH</strain>
    </source>
</reference>
<name>A0AAE0BBM2_9CHLO</name>
<feature type="region of interest" description="Disordered" evidence="1">
    <location>
        <begin position="1"/>
        <end position="22"/>
    </location>
</feature>
<feature type="compositionally biased region" description="Polar residues" evidence="1">
    <location>
        <begin position="632"/>
        <end position="643"/>
    </location>
</feature>
<feature type="transmembrane region" description="Helical" evidence="2">
    <location>
        <begin position="248"/>
        <end position="269"/>
    </location>
</feature>
<feature type="compositionally biased region" description="Pro residues" evidence="1">
    <location>
        <begin position="194"/>
        <end position="218"/>
    </location>
</feature>
<evidence type="ECO:0000256" key="1">
    <source>
        <dbReference type="SAM" id="MobiDB-lite"/>
    </source>
</evidence>
<feature type="region of interest" description="Disordered" evidence="1">
    <location>
        <begin position="140"/>
        <end position="220"/>
    </location>
</feature>
<organism evidence="3 4">
    <name type="scientific">Cymbomonas tetramitiformis</name>
    <dbReference type="NCBI Taxonomy" id="36881"/>
    <lineage>
        <taxon>Eukaryota</taxon>
        <taxon>Viridiplantae</taxon>
        <taxon>Chlorophyta</taxon>
        <taxon>Pyramimonadophyceae</taxon>
        <taxon>Pyramimonadales</taxon>
        <taxon>Pyramimonadaceae</taxon>
        <taxon>Cymbomonas</taxon>
    </lineage>
</organism>
<keyword evidence="2" id="KW-0812">Transmembrane</keyword>
<feature type="region of interest" description="Disordered" evidence="1">
    <location>
        <begin position="538"/>
        <end position="643"/>
    </location>
</feature>
<accession>A0AAE0BBM2</accession>
<dbReference type="PANTHER" id="PTHR48125">
    <property type="entry name" value="LP07818P1"/>
    <property type="match status" value="1"/>
</dbReference>
<sequence>MPPHTNHPTTVPPSRSPTAAPTPLQCQTFEELQCSSGQCGQLYNAGSARETCMCIDFEMTADYFEVNATGPNTLMWSHNSSSVCDAGAAGNWTVCTMYMCGFVVGDYSVVVTQYVPVQRRARQAGSSYYFQIVETSFDMSVTNPPPPPSPPPPLPPPPPYPLSPPPIPIVPPRPPAPPVHPPSPPGSRPSTPLHSPPLPPLQPPPPLPSSPPLPPPPFDLELEISAEDSKESPTVMGIHFSELSQSEILLSVLVGAALLLPTALGLYLYRRHRRSAERRDWELKQEGNNPLYAMSPRSMQGCYIDDVDFEGLVSAPVHLDAKKGGTEQLQSAESIMQILQIKPRRSSAMRGPRASQKADPMTSVYKTLKATLGRQHHAPHAGAACAPGAGLQDVHIRNQPQEAEGSAMPALDSFRVMMSAPWELEEPEQRGQESVAVVPSADDPWSSENTQAEVNKFIMIDSMDEAQLDSPDDSASAAACANSDTVEERPKLAVCREEEDTAEARSETAASPDVPPLAAFQTSEGDAVDLQRMIDADILQPARTPGSWPASVPSPRGSALSLPTSPRNCRLAATPLTTPRSSRLSSPSPSPRSLLSSFSPRLHLVPSITSSSPRITYTDKSPQNPLFVPSASPAQGQARSSNQ</sequence>
<evidence type="ECO:0000313" key="4">
    <source>
        <dbReference type="Proteomes" id="UP001190700"/>
    </source>
</evidence>
<keyword evidence="2" id="KW-0472">Membrane</keyword>
<dbReference type="PANTHER" id="PTHR48125:SF12">
    <property type="entry name" value="AT HOOK TRANSCRIPTION FACTOR FAMILY-RELATED"/>
    <property type="match status" value="1"/>
</dbReference>
<protein>
    <submittedName>
        <fullName evidence="3">Uncharacterized protein</fullName>
    </submittedName>
</protein>
<gene>
    <name evidence="3" type="ORF">CYMTET_56722</name>
</gene>
<feature type="compositionally biased region" description="Low complexity" evidence="1">
    <location>
        <begin position="574"/>
        <end position="602"/>
    </location>
</feature>
<keyword evidence="2" id="KW-1133">Transmembrane helix</keyword>
<evidence type="ECO:0000313" key="3">
    <source>
        <dbReference type="EMBL" id="KAK3232953.1"/>
    </source>
</evidence>
<dbReference type="EMBL" id="LGRX02035837">
    <property type="protein sequence ID" value="KAK3232953.1"/>
    <property type="molecule type" value="Genomic_DNA"/>
</dbReference>
<feature type="compositionally biased region" description="Low complexity" evidence="1">
    <location>
        <begin position="473"/>
        <end position="484"/>
    </location>
</feature>
<keyword evidence="4" id="KW-1185">Reference proteome</keyword>
<feature type="compositionally biased region" description="Polar residues" evidence="1">
    <location>
        <begin position="607"/>
        <end position="624"/>
    </location>
</feature>
<feature type="compositionally biased region" description="Pro residues" evidence="1">
    <location>
        <begin position="1"/>
        <end position="15"/>
    </location>
</feature>
<comment type="caution">
    <text evidence="3">The sequence shown here is derived from an EMBL/GenBank/DDBJ whole genome shotgun (WGS) entry which is preliminary data.</text>
</comment>